<keyword evidence="4 10" id="KW-0812">Transmembrane</keyword>
<keyword evidence="12" id="KW-1185">Reference proteome</keyword>
<dbReference type="GO" id="GO:0007165">
    <property type="term" value="P:signal transduction"/>
    <property type="evidence" value="ECO:0007669"/>
    <property type="project" value="UniProtKB-KW"/>
</dbReference>
<accession>A0ABD2BQU4</accession>
<dbReference type="Pfam" id="PF02949">
    <property type="entry name" value="7tm_6"/>
    <property type="match status" value="1"/>
</dbReference>
<evidence type="ECO:0000256" key="9">
    <source>
        <dbReference type="ARBA" id="ARBA00023224"/>
    </source>
</evidence>
<evidence type="ECO:0000256" key="3">
    <source>
        <dbReference type="ARBA" id="ARBA00022606"/>
    </source>
</evidence>
<proteinExistence type="predicted"/>
<keyword evidence="8" id="KW-0675">Receptor</keyword>
<comment type="caution">
    <text evidence="11">The sequence shown here is derived from an EMBL/GenBank/DDBJ whole genome shotgun (WGS) entry which is preliminary data.</text>
</comment>
<evidence type="ECO:0000256" key="1">
    <source>
        <dbReference type="ARBA" id="ARBA00004651"/>
    </source>
</evidence>
<evidence type="ECO:0000256" key="6">
    <source>
        <dbReference type="ARBA" id="ARBA00022989"/>
    </source>
</evidence>
<feature type="non-terminal residue" evidence="11">
    <location>
        <position position="1"/>
    </location>
</feature>
<dbReference type="PANTHER" id="PTHR21137">
    <property type="entry name" value="ODORANT RECEPTOR"/>
    <property type="match status" value="1"/>
</dbReference>
<dbReference type="EMBL" id="JAYRBN010000071">
    <property type="protein sequence ID" value="KAL2734643.1"/>
    <property type="molecule type" value="Genomic_DNA"/>
</dbReference>
<evidence type="ECO:0000256" key="10">
    <source>
        <dbReference type="SAM" id="Phobius"/>
    </source>
</evidence>
<evidence type="ECO:0000313" key="11">
    <source>
        <dbReference type="EMBL" id="KAL2734643.1"/>
    </source>
</evidence>
<evidence type="ECO:0000256" key="4">
    <source>
        <dbReference type="ARBA" id="ARBA00022692"/>
    </source>
</evidence>
<dbReference type="InterPro" id="IPR004117">
    <property type="entry name" value="7tm6_olfct_rcpt"/>
</dbReference>
<comment type="subcellular location">
    <subcellularLocation>
        <location evidence="1">Cell membrane</location>
        <topology evidence="1">Multi-pass membrane protein</topology>
    </subcellularLocation>
</comment>
<reference evidence="11 12" key="1">
    <citation type="journal article" date="2024" name="Ann. Entomol. Soc. Am.">
        <title>Genomic analyses of the southern and eastern yellowjacket wasps (Hymenoptera: Vespidae) reveal evolutionary signatures of social life.</title>
        <authorList>
            <person name="Catto M.A."/>
            <person name="Caine P.B."/>
            <person name="Orr S.E."/>
            <person name="Hunt B.G."/>
            <person name="Goodisman M.A.D."/>
        </authorList>
    </citation>
    <scope>NUCLEOTIDE SEQUENCE [LARGE SCALE GENOMIC DNA]</scope>
    <source>
        <strain evidence="11">232</strain>
        <tissue evidence="11">Head and thorax</tissue>
    </source>
</reference>
<evidence type="ECO:0000313" key="12">
    <source>
        <dbReference type="Proteomes" id="UP001607303"/>
    </source>
</evidence>
<keyword evidence="3" id="KW-0716">Sensory transduction</keyword>
<name>A0ABD2BQU4_VESMC</name>
<keyword evidence="6 10" id="KW-1133">Transmembrane helix</keyword>
<evidence type="ECO:0000256" key="2">
    <source>
        <dbReference type="ARBA" id="ARBA00022475"/>
    </source>
</evidence>
<keyword evidence="7 10" id="KW-0472">Membrane</keyword>
<dbReference type="GO" id="GO:0007608">
    <property type="term" value="P:sensory perception of smell"/>
    <property type="evidence" value="ECO:0007669"/>
    <property type="project" value="UniProtKB-KW"/>
</dbReference>
<evidence type="ECO:0000256" key="7">
    <source>
        <dbReference type="ARBA" id="ARBA00023136"/>
    </source>
</evidence>
<keyword evidence="5" id="KW-0552">Olfaction</keyword>
<dbReference type="GO" id="GO:0005886">
    <property type="term" value="C:plasma membrane"/>
    <property type="evidence" value="ECO:0007669"/>
    <property type="project" value="UniProtKB-SubCell"/>
</dbReference>
<keyword evidence="2" id="KW-1003">Cell membrane</keyword>
<keyword evidence="9" id="KW-0807">Transducer</keyword>
<feature type="transmembrane region" description="Helical" evidence="10">
    <location>
        <begin position="133"/>
        <end position="154"/>
    </location>
</feature>
<feature type="transmembrane region" description="Helical" evidence="10">
    <location>
        <begin position="46"/>
        <end position="69"/>
    </location>
</feature>
<protein>
    <submittedName>
        <fullName evidence="11">Odorant receptor 13a-like isoform X2</fullName>
    </submittedName>
</protein>
<dbReference type="AlphaFoldDB" id="A0ABD2BQU4"/>
<gene>
    <name evidence="11" type="ORF">V1477_013820</name>
</gene>
<organism evidence="11 12">
    <name type="scientific">Vespula maculifrons</name>
    <name type="common">Eastern yellow jacket</name>
    <name type="synonym">Wasp</name>
    <dbReference type="NCBI Taxonomy" id="7453"/>
    <lineage>
        <taxon>Eukaryota</taxon>
        <taxon>Metazoa</taxon>
        <taxon>Ecdysozoa</taxon>
        <taxon>Arthropoda</taxon>
        <taxon>Hexapoda</taxon>
        <taxon>Insecta</taxon>
        <taxon>Pterygota</taxon>
        <taxon>Neoptera</taxon>
        <taxon>Endopterygota</taxon>
        <taxon>Hymenoptera</taxon>
        <taxon>Apocrita</taxon>
        <taxon>Aculeata</taxon>
        <taxon>Vespoidea</taxon>
        <taxon>Vespidae</taxon>
        <taxon>Vespinae</taxon>
        <taxon>Vespula</taxon>
    </lineage>
</organism>
<dbReference type="PANTHER" id="PTHR21137:SF35">
    <property type="entry name" value="ODORANT RECEPTOR 19A-RELATED"/>
    <property type="match status" value="1"/>
</dbReference>
<dbReference type="Proteomes" id="UP001607303">
    <property type="component" value="Unassembled WGS sequence"/>
</dbReference>
<sequence length="397" mass="46199">KEDMLKTALVFELTVTEFSNTVKAMTISKRLLRVSGTWPLEIRDSLFVSFVIYGCLFNILALLDLITYIKNFRHVMANIMENMAVVITMTKILMFRIKYRSLSRFLIETKTDYIPDNYKNNEERLIFVKYNKLSYRFVIILFPWAMFLIVFYYIKAVVPNILMVMTNSTSEYKLPYKIKPLLKPYDAKSYAFGCIYQFLRIIMILSGYCGTDCFWACSGFHLVGQLAILKCKVKNDLNNADSRRKEIRKIIFGHYRLIRLTDLLEDSFSIIIGQHLFGTTIQLCISSYQMLSSLAVVERGGILTFIMYECLLLSTLFAYCYVGECIIEESTSLCEELYFCDWYELSKIDIKSISICMMRARKPLKLTCAKFSILSVHTFTDIVNKSMAYLSFLRTAL</sequence>
<evidence type="ECO:0000256" key="8">
    <source>
        <dbReference type="ARBA" id="ARBA00023170"/>
    </source>
</evidence>
<evidence type="ECO:0000256" key="5">
    <source>
        <dbReference type="ARBA" id="ARBA00022725"/>
    </source>
</evidence>